<accession>A0A645I7Y2</accession>
<gene>
    <name evidence="1" type="ORF">SDC9_195059</name>
</gene>
<organism evidence="1">
    <name type="scientific">bioreactor metagenome</name>
    <dbReference type="NCBI Taxonomy" id="1076179"/>
    <lineage>
        <taxon>unclassified sequences</taxon>
        <taxon>metagenomes</taxon>
        <taxon>ecological metagenomes</taxon>
    </lineage>
</organism>
<comment type="caution">
    <text evidence="1">The sequence shown here is derived from an EMBL/GenBank/DDBJ whole genome shotgun (WGS) entry which is preliminary data.</text>
</comment>
<name>A0A645I7Y2_9ZZZZ</name>
<evidence type="ECO:0000313" key="1">
    <source>
        <dbReference type="EMBL" id="MPN47457.1"/>
    </source>
</evidence>
<protein>
    <submittedName>
        <fullName evidence="1">Uncharacterized protein</fullName>
    </submittedName>
</protein>
<dbReference type="EMBL" id="VSSQ01108961">
    <property type="protein sequence ID" value="MPN47457.1"/>
    <property type="molecule type" value="Genomic_DNA"/>
</dbReference>
<proteinExistence type="predicted"/>
<dbReference type="AlphaFoldDB" id="A0A645I7Y2"/>
<reference evidence="1" key="1">
    <citation type="submission" date="2019-08" db="EMBL/GenBank/DDBJ databases">
        <authorList>
            <person name="Kucharzyk K."/>
            <person name="Murdoch R.W."/>
            <person name="Higgins S."/>
            <person name="Loffler F."/>
        </authorList>
    </citation>
    <scope>NUCLEOTIDE SEQUENCE</scope>
</reference>
<sequence>MAVLSLATRLAGVLGVLGNGLLDGLLVGHLRGAHVGFHLEFAQQAVHDDLQMKLAHASNDGLTGFTVGVSLEGGVLLRQLDEGKAHLFLASLGFRLNGHPDDRLGELHTLKDNRFLFIAQGVAGGGVL</sequence>